<feature type="transmembrane region" description="Helical" evidence="6">
    <location>
        <begin position="283"/>
        <end position="303"/>
    </location>
</feature>
<feature type="transmembrane region" description="Helical" evidence="6">
    <location>
        <begin position="108"/>
        <end position="127"/>
    </location>
</feature>
<dbReference type="Pfam" id="PF03739">
    <property type="entry name" value="LptF_LptG"/>
    <property type="match status" value="1"/>
</dbReference>
<dbReference type="EMBL" id="JAMSKV010000001">
    <property type="protein sequence ID" value="MCQ8277070.1"/>
    <property type="molecule type" value="Genomic_DNA"/>
</dbReference>
<dbReference type="Proteomes" id="UP001524587">
    <property type="component" value="Unassembled WGS sequence"/>
</dbReference>
<dbReference type="InterPro" id="IPR030922">
    <property type="entry name" value="LptF"/>
</dbReference>
<dbReference type="RefSeq" id="WP_422862512.1">
    <property type="nucleotide sequence ID" value="NZ_JAMSKV010000001.1"/>
</dbReference>
<keyword evidence="2" id="KW-1003">Cell membrane</keyword>
<comment type="subcellular location">
    <subcellularLocation>
        <location evidence="1">Cell membrane</location>
        <topology evidence="1">Multi-pass membrane protein</topology>
    </subcellularLocation>
</comment>
<dbReference type="InterPro" id="IPR005495">
    <property type="entry name" value="LptG/LptF_permease"/>
</dbReference>
<keyword evidence="3 6" id="KW-0812">Transmembrane</keyword>
<organism evidence="7 8">
    <name type="scientific">Endosaccharibacter trunci</name>
    <dbReference type="NCBI Taxonomy" id="2812733"/>
    <lineage>
        <taxon>Bacteria</taxon>
        <taxon>Pseudomonadati</taxon>
        <taxon>Pseudomonadota</taxon>
        <taxon>Alphaproteobacteria</taxon>
        <taxon>Acetobacterales</taxon>
        <taxon>Acetobacteraceae</taxon>
        <taxon>Endosaccharibacter</taxon>
    </lineage>
</organism>
<accession>A0ABT1W2I5</accession>
<feature type="transmembrane region" description="Helical" evidence="6">
    <location>
        <begin position="12"/>
        <end position="34"/>
    </location>
</feature>
<comment type="caution">
    <text evidence="7">The sequence shown here is derived from an EMBL/GenBank/DDBJ whole genome shotgun (WGS) entry which is preliminary data.</text>
</comment>
<proteinExistence type="predicted"/>
<evidence type="ECO:0000256" key="2">
    <source>
        <dbReference type="ARBA" id="ARBA00022475"/>
    </source>
</evidence>
<evidence type="ECO:0000256" key="1">
    <source>
        <dbReference type="ARBA" id="ARBA00004651"/>
    </source>
</evidence>
<feature type="transmembrane region" description="Helical" evidence="6">
    <location>
        <begin position="341"/>
        <end position="362"/>
    </location>
</feature>
<keyword evidence="4 6" id="KW-1133">Transmembrane helix</keyword>
<dbReference type="PANTHER" id="PTHR33529">
    <property type="entry name" value="SLR0882 PROTEIN-RELATED"/>
    <property type="match status" value="1"/>
</dbReference>
<feature type="transmembrane region" description="Helical" evidence="6">
    <location>
        <begin position="315"/>
        <end position="335"/>
    </location>
</feature>
<protein>
    <submittedName>
        <fullName evidence="7">LPS export ABC transporter permease LptF</fullName>
    </submittedName>
</protein>
<keyword evidence="5 6" id="KW-0472">Membrane</keyword>
<reference evidence="7 8" key="1">
    <citation type="submission" date="2022-06" db="EMBL/GenBank/DDBJ databases">
        <title>Endosaccharibacter gen. nov., sp. nov., endophytic bacteria isolated from sugarcane.</title>
        <authorList>
            <person name="Pitiwittayakul N."/>
            <person name="Yukphan P."/>
            <person name="Charoenyingcharoen P."/>
            <person name="Tanasupawat S."/>
        </authorList>
    </citation>
    <scope>NUCLEOTIDE SEQUENCE [LARGE SCALE GENOMIC DNA]</scope>
    <source>
        <strain evidence="7 8">KSS8</strain>
    </source>
</reference>
<gene>
    <name evidence="7" type="primary">lptF</name>
    <name evidence="7" type="ORF">NFI95_01220</name>
</gene>
<evidence type="ECO:0000256" key="3">
    <source>
        <dbReference type="ARBA" id="ARBA00022692"/>
    </source>
</evidence>
<dbReference type="NCBIfam" id="TIGR04407">
    <property type="entry name" value="LptF_YjgP"/>
    <property type="match status" value="1"/>
</dbReference>
<evidence type="ECO:0000256" key="4">
    <source>
        <dbReference type="ARBA" id="ARBA00022989"/>
    </source>
</evidence>
<feature type="transmembrane region" description="Helical" evidence="6">
    <location>
        <begin position="54"/>
        <end position="82"/>
    </location>
</feature>
<evidence type="ECO:0000256" key="6">
    <source>
        <dbReference type="SAM" id="Phobius"/>
    </source>
</evidence>
<sequence length="381" mass="42272">MKRFSVSRLDKYVLRQLLVALAATTGGLAMLIWLTQSLRFVSLVIDRGLSLRVFLELTGLLIPNFVAVILPITTFVVAQFVYQRLSGDRELTVMRAAGLAPSRIARPALYCTAIAVLLSYVLNIWIVPASYHRFREYEFEIRNKMAAFLLQEGVFTQVSPTMTVYIRSRDKDGTLRGIMVEDDRQKSVHATILSEHGRLEADGDVPKVVLFDGSRQEIDRKTGRLNVLTFAQNTIDLTSADKSDDVRYRDSTEMSLGELFHPDPRFVQARDRGKFLVEAHRRLTAPLTAFSFTMVALVAVLAGGFSRHGGYGRPMAAIGSVVALLALGLVAQSVASRDSALIPLIWLQAILPGVLCAAYLFWPELRQSRDPILPGHGRAVA</sequence>
<dbReference type="PANTHER" id="PTHR33529:SF6">
    <property type="entry name" value="YJGP_YJGQ FAMILY PERMEASE"/>
    <property type="match status" value="1"/>
</dbReference>
<name>A0ABT1W2I5_9PROT</name>
<evidence type="ECO:0000256" key="5">
    <source>
        <dbReference type="ARBA" id="ARBA00023136"/>
    </source>
</evidence>
<evidence type="ECO:0000313" key="7">
    <source>
        <dbReference type="EMBL" id="MCQ8277070.1"/>
    </source>
</evidence>
<evidence type="ECO:0000313" key="8">
    <source>
        <dbReference type="Proteomes" id="UP001524587"/>
    </source>
</evidence>
<keyword evidence="8" id="KW-1185">Reference proteome</keyword>